<feature type="compositionally biased region" description="Basic and acidic residues" evidence="7">
    <location>
        <begin position="137"/>
        <end position="146"/>
    </location>
</feature>
<dbReference type="InParanoid" id="A0A0D2A912"/>
<feature type="region of interest" description="Disordered" evidence="7">
    <location>
        <begin position="666"/>
        <end position="720"/>
    </location>
</feature>
<dbReference type="Gene3D" id="1.10.720.40">
    <property type="match status" value="1"/>
</dbReference>
<dbReference type="InterPro" id="IPR044780">
    <property type="entry name" value="Heh2/Src1"/>
</dbReference>
<dbReference type="InterPro" id="IPR025856">
    <property type="entry name" value="HeH/LEM_domain"/>
</dbReference>
<evidence type="ECO:0000256" key="5">
    <source>
        <dbReference type="ARBA" id="ARBA00023136"/>
    </source>
</evidence>
<dbReference type="GO" id="GO:0071763">
    <property type="term" value="P:nuclear membrane organization"/>
    <property type="evidence" value="ECO:0007669"/>
    <property type="project" value="TreeGrafter"/>
</dbReference>
<evidence type="ECO:0000256" key="1">
    <source>
        <dbReference type="ARBA" id="ARBA00004540"/>
    </source>
</evidence>
<dbReference type="PANTHER" id="PTHR47808">
    <property type="entry name" value="INNER NUCLEAR MEMBRANE PROTEIN HEH2-RELATED"/>
    <property type="match status" value="1"/>
</dbReference>
<dbReference type="Pfam" id="PF09402">
    <property type="entry name" value="MSC"/>
    <property type="match status" value="1"/>
</dbReference>
<comment type="subcellular location">
    <subcellularLocation>
        <location evidence="1">Nucleus inner membrane</location>
    </subcellularLocation>
</comment>
<keyword evidence="2" id="KW-0597">Phosphoprotein</keyword>
<gene>
    <name evidence="11" type="ORF">PV09_05676</name>
</gene>
<proteinExistence type="predicted"/>
<feature type="region of interest" description="Disordered" evidence="7">
    <location>
        <begin position="61"/>
        <end position="244"/>
    </location>
</feature>
<feature type="compositionally biased region" description="Basic and acidic residues" evidence="7">
    <location>
        <begin position="167"/>
        <end position="182"/>
    </location>
</feature>
<dbReference type="InterPro" id="IPR018996">
    <property type="entry name" value="Man1/Src1-like_C"/>
</dbReference>
<dbReference type="GO" id="GO:0005637">
    <property type="term" value="C:nuclear inner membrane"/>
    <property type="evidence" value="ECO:0007669"/>
    <property type="project" value="UniProtKB-SubCell"/>
</dbReference>
<dbReference type="Gene3D" id="1.10.10.1180">
    <property type="entry name" value="MAN1, winged-helix domain"/>
    <property type="match status" value="1"/>
</dbReference>
<protein>
    <recommendedName>
        <fullName evidence="13">LEM-like domain-containing protein</fullName>
    </recommendedName>
</protein>
<name>A0A0D2A912_9PEZI</name>
<keyword evidence="3 8" id="KW-0812">Transmembrane</keyword>
<evidence type="ECO:0000256" key="8">
    <source>
        <dbReference type="SAM" id="Phobius"/>
    </source>
</evidence>
<evidence type="ECO:0000259" key="10">
    <source>
        <dbReference type="Pfam" id="PF12949"/>
    </source>
</evidence>
<dbReference type="PANTHER" id="PTHR47808:SF2">
    <property type="entry name" value="LEM DOMAIN-CONTAINING PROTEIN 2"/>
    <property type="match status" value="1"/>
</dbReference>
<dbReference type="CDD" id="cd12935">
    <property type="entry name" value="LEM_like"/>
    <property type="match status" value="1"/>
</dbReference>
<dbReference type="InterPro" id="IPR041885">
    <property type="entry name" value="MAN1_winged_helix_dom"/>
</dbReference>
<dbReference type="STRING" id="253628.A0A0D2A912"/>
<dbReference type="RefSeq" id="XP_016212889.1">
    <property type="nucleotide sequence ID" value="XM_016359210.1"/>
</dbReference>
<keyword evidence="4 8" id="KW-1133">Transmembrane helix</keyword>
<feature type="compositionally biased region" description="Low complexity" evidence="7">
    <location>
        <begin position="682"/>
        <end position="695"/>
    </location>
</feature>
<evidence type="ECO:0000256" key="6">
    <source>
        <dbReference type="ARBA" id="ARBA00023242"/>
    </source>
</evidence>
<evidence type="ECO:0000256" key="4">
    <source>
        <dbReference type="ARBA" id="ARBA00022989"/>
    </source>
</evidence>
<dbReference type="GO" id="GO:0034399">
    <property type="term" value="C:nuclear periphery"/>
    <property type="evidence" value="ECO:0007669"/>
    <property type="project" value="TreeGrafter"/>
</dbReference>
<dbReference type="GO" id="GO:0005783">
    <property type="term" value="C:endoplasmic reticulum"/>
    <property type="evidence" value="ECO:0007669"/>
    <property type="project" value="TreeGrafter"/>
</dbReference>
<dbReference type="GeneID" id="27313649"/>
<dbReference type="InterPro" id="IPR011015">
    <property type="entry name" value="LEM/LEM-like_dom_sf"/>
</dbReference>
<feature type="domain" description="Man1/Src1-like C-terminal" evidence="9">
    <location>
        <begin position="315"/>
        <end position="654"/>
    </location>
</feature>
<evidence type="ECO:0000313" key="12">
    <source>
        <dbReference type="Proteomes" id="UP000053259"/>
    </source>
</evidence>
<evidence type="ECO:0000256" key="3">
    <source>
        <dbReference type="ARBA" id="ARBA00022692"/>
    </source>
</evidence>
<evidence type="ECO:0000313" key="11">
    <source>
        <dbReference type="EMBL" id="KIW03020.1"/>
    </source>
</evidence>
<dbReference type="OrthoDB" id="2503928at2759"/>
<evidence type="ECO:0000256" key="7">
    <source>
        <dbReference type="SAM" id="MobiDB-lite"/>
    </source>
</evidence>
<keyword evidence="6" id="KW-0539">Nucleus</keyword>
<dbReference type="Proteomes" id="UP000053259">
    <property type="component" value="Unassembled WGS sequence"/>
</dbReference>
<evidence type="ECO:0000256" key="2">
    <source>
        <dbReference type="ARBA" id="ARBA00022553"/>
    </source>
</evidence>
<keyword evidence="12" id="KW-1185">Reference proteome</keyword>
<dbReference type="Pfam" id="PF12949">
    <property type="entry name" value="HeH"/>
    <property type="match status" value="1"/>
</dbReference>
<keyword evidence="5 8" id="KW-0472">Membrane</keyword>
<evidence type="ECO:0008006" key="13">
    <source>
        <dbReference type="Google" id="ProtNLM"/>
    </source>
</evidence>
<feature type="compositionally biased region" description="Low complexity" evidence="7">
    <location>
        <begin position="233"/>
        <end position="244"/>
    </location>
</feature>
<feature type="domain" description="HeH/LEM" evidence="10">
    <location>
        <begin position="15"/>
        <end position="49"/>
    </location>
</feature>
<evidence type="ECO:0000259" key="9">
    <source>
        <dbReference type="Pfam" id="PF09402"/>
    </source>
</evidence>
<dbReference type="EMBL" id="KN847546">
    <property type="protein sequence ID" value="KIW03020.1"/>
    <property type="molecule type" value="Genomic_DNA"/>
</dbReference>
<sequence length="720" mass="80066">MEEDDLFYLAPGFDPATLTVPRLRNVLLTHNIEYPSNAKKPQLLQLFNDELVPQAKKLLAASKRVKRSARGIEDVPSSQTSTVDEDELPQPEPAPTPARRGGRRKTKPVEEDLSSEATLIAPESTARPRRTTTRATRSMEPEHLDPEPATAPVPAPKRRGRPSMKTPKQESPDPEAWHKPAEDSPFTMDNPFQSGGSSPPPQAHGADRRRRTIEPSVGTEKRKSTSSRRKTDGVVASKSEASAKGSAYEIPVATMKRKKSPSADSELVPAGEEFAPDEALELAQQEASGQLVRPPRRREGGSGSFILQGLLWPLVISAGFLGTLWVQEKYSVGYCGVGNEPRMEIAGKEIPEWADSLRPQCEPCPQHAFCYQNLETKCEDGFVLQHHPLTLGGNLPIPLPPSCEPDTEKTRKVQHVVQRAVDVLRDRNAAYECGEPLAGETTPLKSAAISEEELKATLSAKRTKKMSQEEFDALFAEAIPEIMNRDEVVTVENTGGTRYLRSTSRAKQSLVCALRTSIRLLLIDLGAGLRRKLAEYFWSLALIFMVAGTSFYGKRRLEWRRTEEEWAKDLARQAFDRLSTHATLHAEDPETYPEPFLLVSHLRDQILNEDIGKKWVQDLWAKTMAKVKKNSNVRELNQEMRKGDYGLTWEWIGPLAALPDTAASRRISGYPGGGRRSTGRHSMLPPASSPLSGLSTMPADDEGRAPEMSERKWEESRPIY</sequence>
<reference evidence="11 12" key="1">
    <citation type="submission" date="2015-01" db="EMBL/GenBank/DDBJ databases">
        <title>The Genome Sequence of Ochroconis gallopava CBS43764.</title>
        <authorList>
            <consortium name="The Broad Institute Genomics Platform"/>
            <person name="Cuomo C."/>
            <person name="de Hoog S."/>
            <person name="Gorbushina A."/>
            <person name="Stielow B."/>
            <person name="Teixiera M."/>
            <person name="Abouelleil A."/>
            <person name="Chapman S.B."/>
            <person name="Priest M."/>
            <person name="Young S.K."/>
            <person name="Wortman J."/>
            <person name="Nusbaum C."/>
            <person name="Birren B."/>
        </authorList>
    </citation>
    <scope>NUCLEOTIDE SEQUENCE [LARGE SCALE GENOMIC DNA]</scope>
    <source>
        <strain evidence="11 12">CBS 43764</strain>
    </source>
</reference>
<dbReference type="AlphaFoldDB" id="A0A0D2A912"/>
<dbReference type="FunCoup" id="A0A0D2A912">
    <property type="interactions" value="49"/>
</dbReference>
<dbReference type="VEuPathDB" id="FungiDB:PV09_05676"/>
<accession>A0A0D2A912</accession>
<feature type="transmembrane region" description="Helical" evidence="8">
    <location>
        <begin position="536"/>
        <end position="553"/>
    </location>
</feature>
<feature type="compositionally biased region" description="Basic and acidic residues" evidence="7">
    <location>
        <begin position="701"/>
        <end position="720"/>
    </location>
</feature>
<organism evidence="11 12">
    <name type="scientific">Verruconis gallopava</name>
    <dbReference type="NCBI Taxonomy" id="253628"/>
    <lineage>
        <taxon>Eukaryota</taxon>
        <taxon>Fungi</taxon>
        <taxon>Dikarya</taxon>
        <taxon>Ascomycota</taxon>
        <taxon>Pezizomycotina</taxon>
        <taxon>Dothideomycetes</taxon>
        <taxon>Pleosporomycetidae</taxon>
        <taxon>Venturiales</taxon>
        <taxon>Sympoventuriaceae</taxon>
        <taxon>Verruconis</taxon>
    </lineage>
</organism>
<dbReference type="GO" id="GO:0003682">
    <property type="term" value="F:chromatin binding"/>
    <property type="evidence" value="ECO:0007669"/>
    <property type="project" value="InterPro"/>
</dbReference>